<protein>
    <submittedName>
        <fullName evidence="7">Integrase</fullName>
    </submittedName>
</protein>
<evidence type="ECO:0000313" key="7">
    <source>
        <dbReference type="EMBL" id="PWC09597.1"/>
    </source>
</evidence>
<gene>
    <name evidence="7" type="ORF">DDT56_23640</name>
</gene>
<keyword evidence="3" id="KW-0233">DNA recombination</keyword>
<dbReference type="Gene3D" id="1.10.443.10">
    <property type="entry name" value="Intergrase catalytic core"/>
    <property type="match status" value="1"/>
</dbReference>
<sequence length="356" mass="41172">MTVRKLNTGKWLCECYPNGRDSKRIRKQFNTKGEAESFEKYTMREVDDKPWLGAKKDRRKLSELIELWHNLHGRSLSAIESRMGKFRLICNGLNDPIASRLTAKDWAHYRDKRLAGEIPNGRDADPEKWIVKPITVNREQQYLCAMFNELKRLGEWHLPNPLDGIRVFKEAEKEMSWLTKKEISELLAASAGYGNDDLTSIIKICLATGARWREAESLTHSQLSPCKVTFFKTKGKKNRSVPIPKWLYDELATRQGRMFKPCYQTFRKVLARTHIELPEGQKTHVLRHTFASHFMMNGGNILVLQRILGHANIRETMRYAHFAPDHLEEAVNLNPLADYSGGKMAAELSEHHKTMQ</sequence>
<evidence type="ECO:0000256" key="4">
    <source>
        <dbReference type="PROSITE-ProRule" id="PRU01248"/>
    </source>
</evidence>
<dbReference type="InterPro" id="IPR050090">
    <property type="entry name" value="Tyrosine_recombinase_XerCD"/>
</dbReference>
<dbReference type="Proteomes" id="UP000296159">
    <property type="component" value="Unassembled WGS sequence"/>
</dbReference>
<dbReference type="Pfam" id="PF24624">
    <property type="entry name" value="Int_N"/>
    <property type="match status" value="1"/>
</dbReference>
<dbReference type="GO" id="GO:0015074">
    <property type="term" value="P:DNA integration"/>
    <property type="evidence" value="ECO:0007669"/>
    <property type="project" value="UniProtKB-KW"/>
</dbReference>
<dbReference type="GO" id="GO:0006310">
    <property type="term" value="P:DNA recombination"/>
    <property type="evidence" value="ECO:0007669"/>
    <property type="project" value="UniProtKB-KW"/>
</dbReference>
<accession>A0A2U1TJM3</accession>
<evidence type="ECO:0000256" key="3">
    <source>
        <dbReference type="ARBA" id="ARBA00023172"/>
    </source>
</evidence>
<dbReference type="InterPro" id="IPR057084">
    <property type="entry name" value="Int_N"/>
</dbReference>
<proteinExistence type="predicted"/>
<name>A0A2U1TJM3_9GAMM</name>
<evidence type="ECO:0000256" key="2">
    <source>
        <dbReference type="ARBA" id="ARBA00023125"/>
    </source>
</evidence>
<keyword evidence="8" id="KW-1185">Reference proteome</keyword>
<dbReference type="InterPro" id="IPR044068">
    <property type="entry name" value="CB"/>
</dbReference>
<keyword evidence="2 4" id="KW-0238">DNA-binding</keyword>
<dbReference type="PROSITE" id="PS51898">
    <property type="entry name" value="TYR_RECOMBINASE"/>
    <property type="match status" value="1"/>
</dbReference>
<evidence type="ECO:0000256" key="1">
    <source>
        <dbReference type="ARBA" id="ARBA00022908"/>
    </source>
</evidence>
<dbReference type="AlphaFoldDB" id="A0A2U1TJM3"/>
<dbReference type="Pfam" id="PF00589">
    <property type="entry name" value="Phage_integrase"/>
    <property type="match status" value="1"/>
</dbReference>
<evidence type="ECO:0000313" key="8">
    <source>
        <dbReference type="Proteomes" id="UP000296159"/>
    </source>
</evidence>
<dbReference type="RefSeq" id="WP_136168784.1">
    <property type="nucleotide sequence ID" value="NZ_KZ819110.1"/>
</dbReference>
<dbReference type="PANTHER" id="PTHR30349:SF93">
    <property type="entry name" value="FELS-2 PROPHAGE PROTEIN"/>
    <property type="match status" value="1"/>
</dbReference>
<dbReference type="InterPro" id="IPR011010">
    <property type="entry name" value="DNA_brk_join_enz"/>
</dbReference>
<evidence type="ECO:0000259" key="5">
    <source>
        <dbReference type="PROSITE" id="PS51898"/>
    </source>
</evidence>
<organism evidence="7 8">
    <name type="scientific">Brenneria corticis</name>
    <dbReference type="NCBI Taxonomy" id="2173106"/>
    <lineage>
        <taxon>Bacteria</taxon>
        <taxon>Pseudomonadati</taxon>
        <taxon>Pseudomonadota</taxon>
        <taxon>Gammaproteobacteria</taxon>
        <taxon>Enterobacterales</taxon>
        <taxon>Pectobacteriaceae</taxon>
        <taxon>Brenneria</taxon>
    </lineage>
</organism>
<evidence type="ECO:0000259" key="6">
    <source>
        <dbReference type="PROSITE" id="PS51900"/>
    </source>
</evidence>
<dbReference type="PANTHER" id="PTHR30349">
    <property type="entry name" value="PHAGE INTEGRASE-RELATED"/>
    <property type="match status" value="1"/>
</dbReference>
<dbReference type="SUPFAM" id="SSF56349">
    <property type="entry name" value="DNA breaking-rejoining enzymes"/>
    <property type="match status" value="1"/>
</dbReference>
<dbReference type="EMBL" id="QDKH01000048">
    <property type="protein sequence ID" value="PWC09597.1"/>
    <property type="molecule type" value="Genomic_DNA"/>
</dbReference>
<comment type="caution">
    <text evidence="7">The sequence shown here is derived from an EMBL/GenBank/DDBJ whole genome shotgun (WGS) entry which is preliminary data.</text>
</comment>
<dbReference type="CDD" id="cd00796">
    <property type="entry name" value="INT_Rci_Hp1_C"/>
    <property type="match status" value="1"/>
</dbReference>
<feature type="domain" description="Tyr recombinase" evidence="5">
    <location>
        <begin position="173"/>
        <end position="332"/>
    </location>
</feature>
<feature type="domain" description="Core-binding (CB)" evidence="6">
    <location>
        <begin position="59"/>
        <end position="151"/>
    </location>
</feature>
<dbReference type="InterPro" id="IPR013762">
    <property type="entry name" value="Integrase-like_cat_sf"/>
</dbReference>
<reference evidence="7 8" key="1">
    <citation type="submission" date="2018-04" db="EMBL/GenBank/DDBJ databases">
        <title>Brenneria corticis sp.nov.</title>
        <authorList>
            <person name="Li Y."/>
        </authorList>
    </citation>
    <scope>NUCLEOTIDE SEQUENCE [LARGE SCALE GENOMIC DNA]</scope>
    <source>
        <strain evidence="7 8">CFCC 11842</strain>
    </source>
</reference>
<keyword evidence="1" id="KW-0229">DNA integration</keyword>
<dbReference type="InterPro" id="IPR002104">
    <property type="entry name" value="Integrase_catalytic"/>
</dbReference>
<dbReference type="GO" id="GO:0003677">
    <property type="term" value="F:DNA binding"/>
    <property type="evidence" value="ECO:0007669"/>
    <property type="project" value="UniProtKB-UniRule"/>
</dbReference>
<dbReference type="PROSITE" id="PS51900">
    <property type="entry name" value="CB"/>
    <property type="match status" value="1"/>
</dbReference>